<organism evidence="1">
    <name type="scientific">marine metagenome</name>
    <dbReference type="NCBI Taxonomy" id="408172"/>
    <lineage>
        <taxon>unclassified sequences</taxon>
        <taxon>metagenomes</taxon>
        <taxon>ecological metagenomes</taxon>
    </lineage>
</organism>
<protein>
    <submittedName>
        <fullName evidence="1">Uncharacterized protein</fullName>
    </submittedName>
</protein>
<gene>
    <name evidence="1" type="ORF">METZ01_LOCUS333473</name>
</gene>
<accession>A0A382Q4X1</accession>
<sequence>MKVKEKALKSNVKELVLDYMKLV</sequence>
<name>A0A382Q4X1_9ZZZZ</name>
<dbReference type="AlphaFoldDB" id="A0A382Q4X1"/>
<dbReference type="EMBL" id="UINC01111998">
    <property type="protein sequence ID" value="SVC80619.1"/>
    <property type="molecule type" value="Genomic_DNA"/>
</dbReference>
<reference evidence="1" key="1">
    <citation type="submission" date="2018-05" db="EMBL/GenBank/DDBJ databases">
        <authorList>
            <person name="Lanie J.A."/>
            <person name="Ng W.-L."/>
            <person name="Kazmierczak K.M."/>
            <person name="Andrzejewski T.M."/>
            <person name="Davidsen T.M."/>
            <person name="Wayne K.J."/>
            <person name="Tettelin H."/>
            <person name="Glass J.I."/>
            <person name="Rusch D."/>
            <person name="Podicherti R."/>
            <person name="Tsui H.-C.T."/>
            <person name="Winkler M.E."/>
        </authorList>
    </citation>
    <scope>NUCLEOTIDE SEQUENCE</scope>
</reference>
<evidence type="ECO:0000313" key="1">
    <source>
        <dbReference type="EMBL" id="SVC80619.1"/>
    </source>
</evidence>
<proteinExistence type="predicted"/>